<dbReference type="InParanoid" id="A0A1X7VU03"/>
<sequence>MSFLYSSIHNHNEDVEEDEERREIDSRLYLWNYSRFKQTSQIKSILPFKSDSVCLLPRSPLEECERSREMAVINSNGKCVKNLVLQESSLQAAVSPASIGALAATDEYIFLTAPSVTQSGILQYRKENGEFVRVFAQDISNITDIKVGGKRNEVDEDLIYVCTCRPRHGSVLVYDTSGVYVKTLITKIYPISISFDKEGYIQLTRNRRKSRGGEGGGIIEVYNKHGSKIAAYGNECIGNPLKIACDPHDNFTIVLDSFSLAIFWNRKYLYSLDASENGISDFCITNDGHVWISVNNTQELLRINSDYILCTPPAPLSLLCQSAILVHLVELPFHLLPRKYTRELDKWSEKITLHNEGGRYVKVEGQEKFESTSKDVMVRARRGASHSTLRLLAEKKFS</sequence>
<dbReference type="EnsemblMetazoa" id="XM_019996094.1">
    <property type="protein sequence ID" value="XP_019851653.1"/>
    <property type="gene ID" value="LOC109581727"/>
</dbReference>
<dbReference type="AlphaFoldDB" id="A0A1X7VU03"/>
<organism evidence="1">
    <name type="scientific">Amphimedon queenslandica</name>
    <name type="common">Sponge</name>
    <dbReference type="NCBI Taxonomy" id="400682"/>
    <lineage>
        <taxon>Eukaryota</taxon>
        <taxon>Metazoa</taxon>
        <taxon>Porifera</taxon>
        <taxon>Demospongiae</taxon>
        <taxon>Heteroscleromorpha</taxon>
        <taxon>Haplosclerida</taxon>
        <taxon>Niphatidae</taxon>
        <taxon>Amphimedon</taxon>
    </lineage>
</organism>
<dbReference type="Gene3D" id="2.120.10.30">
    <property type="entry name" value="TolB, C-terminal domain"/>
    <property type="match status" value="1"/>
</dbReference>
<reference evidence="2" key="1">
    <citation type="journal article" date="2010" name="Nature">
        <title>The Amphimedon queenslandica genome and the evolution of animal complexity.</title>
        <authorList>
            <person name="Srivastava M."/>
            <person name="Simakov O."/>
            <person name="Chapman J."/>
            <person name="Fahey B."/>
            <person name="Gauthier M.E."/>
            <person name="Mitros T."/>
            <person name="Richards G.S."/>
            <person name="Conaco C."/>
            <person name="Dacre M."/>
            <person name="Hellsten U."/>
            <person name="Larroux C."/>
            <person name="Putnam N.H."/>
            <person name="Stanke M."/>
            <person name="Adamska M."/>
            <person name="Darling A."/>
            <person name="Degnan S.M."/>
            <person name="Oakley T.H."/>
            <person name="Plachetzki D.C."/>
            <person name="Zhai Y."/>
            <person name="Adamski M."/>
            <person name="Calcino A."/>
            <person name="Cummins S.F."/>
            <person name="Goodstein D.M."/>
            <person name="Harris C."/>
            <person name="Jackson D.J."/>
            <person name="Leys S.P."/>
            <person name="Shu S."/>
            <person name="Woodcroft B.J."/>
            <person name="Vervoort M."/>
            <person name="Kosik K.S."/>
            <person name="Manning G."/>
            <person name="Degnan B.M."/>
            <person name="Rokhsar D.S."/>
        </authorList>
    </citation>
    <scope>NUCLEOTIDE SEQUENCE [LARGE SCALE GENOMIC DNA]</scope>
</reference>
<proteinExistence type="predicted"/>
<protein>
    <submittedName>
        <fullName evidence="1">Uncharacterized protein</fullName>
    </submittedName>
</protein>
<evidence type="ECO:0000313" key="2">
    <source>
        <dbReference type="Proteomes" id="UP000007879"/>
    </source>
</evidence>
<dbReference type="KEGG" id="aqu:109581727"/>
<accession>A0A1X7VU03</accession>
<keyword evidence="2" id="KW-1185">Reference proteome</keyword>
<reference evidence="1" key="2">
    <citation type="submission" date="2017-05" db="UniProtKB">
        <authorList>
            <consortium name="EnsemblMetazoa"/>
        </authorList>
    </citation>
    <scope>IDENTIFICATION</scope>
</reference>
<dbReference type="EnsemblMetazoa" id="Aqu2.1.43826_001">
    <property type="protein sequence ID" value="Aqu2.1.43826_001"/>
    <property type="gene ID" value="Aqu2.1.43826"/>
</dbReference>
<dbReference type="Proteomes" id="UP000007879">
    <property type="component" value="Unassembled WGS sequence"/>
</dbReference>
<evidence type="ECO:0000313" key="1">
    <source>
        <dbReference type="EnsemblMetazoa" id="Aqu2.1.43826_001"/>
    </source>
</evidence>
<dbReference type="SUPFAM" id="SSF63825">
    <property type="entry name" value="YWTD domain"/>
    <property type="match status" value="1"/>
</dbReference>
<gene>
    <name evidence="1" type="primary">109581727</name>
</gene>
<dbReference type="InterPro" id="IPR011042">
    <property type="entry name" value="6-blade_b-propeller_TolB-like"/>
</dbReference>
<name>A0A1X7VU03_AMPQE</name>